<feature type="binding site" evidence="4">
    <location>
        <position position="22"/>
    </location>
    <ligand>
        <name>Zn(2+)</name>
        <dbReference type="ChEBI" id="CHEBI:29105"/>
        <label>1</label>
    </ligand>
</feature>
<evidence type="ECO:0000313" key="6">
    <source>
        <dbReference type="EMBL" id="CUO49687.1"/>
    </source>
</evidence>
<evidence type="ECO:0000256" key="2">
    <source>
        <dbReference type="ARBA" id="ARBA00022801"/>
    </source>
</evidence>
<evidence type="ECO:0000313" key="9">
    <source>
        <dbReference type="Proteomes" id="UP000261257"/>
    </source>
</evidence>
<dbReference type="PANTHER" id="PTHR10819">
    <property type="entry name" value="PHOSPHOTRIESTERASE-RELATED"/>
    <property type="match status" value="1"/>
</dbReference>
<feature type="binding site" evidence="4">
    <location>
        <position position="24"/>
    </location>
    <ligand>
        <name>Zn(2+)</name>
        <dbReference type="ChEBI" id="CHEBI:29105"/>
        <label>1</label>
    </ligand>
</feature>
<evidence type="ECO:0000256" key="3">
    <source>
        <dbReference type="PIRSR" id="PIRSR601559-50"/>
    </source>
</evidence>
<gene>
    <name evidence="6" type="primary">php_2</name>
    <name evidence="7" type="ORF">DXC39_08385</name>
    <name evidence="6" type="ORF">ERS852407_03001</name>
</gene>
<dbReference type="PIRSF" id="PIRSF016839">
    <property type="entry name" value="PhP"/>
    <property type="match status" value="1"/>
</dbReference>
<dbReference type="Pfam" id="PF02126">
    <property type="entry name" value="PTE"/>
    <property type="match status" value="1"/>
</dbReference>
<dbReference type="RefSeq" id="WP_055656343.1">
    <property type="nucleotide sequence ID" value="NZ_CABIXC010000007.1"/>
</dbReference>
<feature type="binding site" description="via carbamate group" evidence="4">
    <location>
        <position position="154"/>
    </location>
    <ligand>
        <name>Zn(2+)</name>
        <dbReference type="ChEBI" id="CHEBI:29105"/>
        <label>1</label>
    </ligand>
</feature>
<dbReference type="GO" id="GO:0016788">
    <property type="term" value="F:hydrolase activity, acting on ester bonds"/>
    <property type="evidence" value="ECO:0007669"/>
    <property type="project" value="InterPro"/>
</dbReference>
<dbReference type="Proteomes" id="UP000261257">
    <property type="component" value="Unassembled WGS sequence"/>
</dbReference>
<feature type="binding site" description="via carbamate group" evidence="4">
    <location>
        <position position="154"/>
    </location>
    <ligand>
        <name>Zn(2+)</name>
        <dbReference type="ChEBI" id="CHEBI:29105"/>
        <label>2</label>
    </ligand>
</feature>
<feature type="binding site" evidence="4">
    <location>
        <position position="187"/>
    </location>
    <ligand>
        <name>Zn(2+)</name>
        <dbReference type="ChEBI" id="CHEBI:29105"/>
        <label>2</label>
    </ligand>
</feature>
<feature type="binding site" evidence="4">
    <location>
        <position position="272"/>
    </location>
    <ligand>
        <name>Zn(2+)</name>
        <dbReference type="ChEBI" id="CHEBI:29105"/>
        <label>1</label>
    </ligand>
</feature>
<organism evidence="6 8">
    <name type="scientific">Hungatella hathewayi</name>
    <dbReference type="NCBI Taxonomy" id="154046"/>
    <lineage>
        <taxon>Bacteria</taxon>
        <taxon>Bacillati</taxon>
        <taxon>Bacillota</taxon>
        <taxon>Clostridia</taxon>
        <taxon>Lachnospirales</taxon>
        <taxon>Lachnospiraceae</taxon>
        <taxon>Hungatella</taxon>
    </lineage>
</organism>
<accession>A0A174FJJ8</accession>
<keyword evidence="2" id="KW-0378">Hydrolase</keyword>
<evidence type="ECO:0000256" key="4">
    <source>
        <dbReference type="PIRSR" id="PIRSR601559-51"/>
    </source>
</evidence>
<dbReference type="InterPro" id="IPR017947">
    <property type="entry name" value="AryldialkylPase_Zn-BS"/>
</dbReference>
<sequence>MSQVRTLLKDINSEDMGFTLSHEHLLCSPPHWIWKKEEDLILDDPEKTLADMKDYERLGGCSIVDATAVDYGRDVAAVAELSKKSGLHIIGTAGFNKGFLWEAPLDKRRQELIGGYPNFHEWIEKSTVDQLTDFVRTEIEYGLEGTSYRAGQVKFGTGYQAISPLEEKTIEVAAAVHFCTGAPIHSHTEAGTMALNQISILKKLGVPLSVVSFGHMDRNLDLWYHRKIADTGAYLCFDGIGKIKYHTESQLIHHILDLVSDGFEKQILISGDMARKSYYRHYGYGPGLGYVFEVFKDQFLELADRRNFDGQALFHKFFYDNPQKCMEFKKQKSG</sequence>
<comment type="similarity">
    <text evidence="5">Belongs to the metallo-dependent hydrolases superfamily. Phosphotriesterase family.</text>
</comment>
<dbReference type="PROSITE" id="PS01322">
    <property type="entry name" value="PHOSPHOTRIESTERASE_1"/>
    <property type="match status" value="1"/>
</dbReference>
<evidence type="ECO:0000256" key="5">
    <source>
        <dbReference type="PROSITE-ProRule" id="PRU00679"/>
    </source>
</evidence>
<name>A0A174FJJ8_9FIRM</name>
<feature type="binding site" evidence="4">
    <location>
        <position position="215"/>
    </location>
    <ligand>
        <name>Zn(2+)</name>
        <dbReference type="ChEBI" id="CHEBI:29105"/>
        <label>2</label>
    </ligand>
</feature>
<feature type="modified residue" description="N6-carboxylysine" evidence="3 5">
    <location>
        <position position="154"/>
    </location>
</feature>
<dbReference type="PANTHER" id="PTHR10819:SF3">
    <property type="entry name" value="PHOSPHOTRIESTERASE-RELATED PROTEIN"/>
    <property type="match status" value="1"/>
</dbReference>
<dbReference type="Proteomes" id="UP000095651">
    <property type="component" value="Unassembled WGS sequence"/>
</dbReference>
<dbReference type="InterPro" id="IPR032466">
    <property type="entry name" value="Metal_Hydrolase"/>
</dbReference>
<dbReference type="EMBL" id="CYZE01000007">
    <property type="protein sequence ID" value="CUO49687.1"/>
    <property type="molecule type" value="Genomic_DNA"/>
</dbReference>
<dbReference type="AlphaFoldDB" id="A0A174FJJ8"/>
<dbReference type="Gene3D" id="3.20.20.140">
    <property type="entry name" value="Metal-dependent hydrolases"/>
    <property type="match status" value="1"/>
</dbReference>
<evidence type="ECO:0000313" key="8">
    <source>
        <dbReference type="Proteomes" id="UP000095651"/>
    </source>
</evidence>
<reference evidence="7 9" key="2">
    <citation type="submission" date="2018-08" db="EMBL/GenBank/DDBJ databases">
        <title>A genome reference for cultivated species of the human gut microbiota.</title>
        <authorList>
            <person name="Zou Y."/>
            <person name="Xue W."/>
            <person name="Luo G."/>
        </authorList>
    </citation>
    <scope>NUCLEOTIDE SEQUENCE [LARGE SCALE GENOMIC DNA]</scope>
    <source>
        <strain evidence="7 9">TF05-11AC</strain>
    </source>
</reference>
<comment type="cofactor">
    <cofactor evidence="4">
        <name>a divalent metal cation</name>
        <dbReference type="ChEBI" id="CHEBI:60240"/>
    </cofactor>
    <text evidence="4">Binds 2 divalent metal cations per subunit.</text>
</comment>
<dbReference type="InterPro" id="IPR001559">
    <property type="entry name" value="Phosphotriesterase"/>
</dbReference>
<keyword evidence="1 4" id="KW-0479">Metal-binding</keyword>
<evidence type="ECO:0000256" key="1">
    <source>
        <dbReference type="ARBA" id="ARBA00022723"/>
    </source>
</evidence>
<reference evidence="6 8" key="1">
    <citation type="submission" date="2015-09" db="EMBL/GenBank/DDBJ databases">
        <authorList>
            <consortium name="Pathogen Informatics"/>
        </authorList>
    </citation>
    <scope>NUCLEOTIDE SEQUENCE [LARGE SCALE GENOMIC DNA]</scope>
    <source>
        <strain evidence="6 8">2789STDY5608850</strain>
    </source>
</reference>
<dbReference type="PROSITE" id="PS51347">
    <property type="entry name" value="PHOSPHOTRIESTERASE_2"/>
    <property type="match status" value="1"/>
</dbReference>
<dbReference type="EMBL" id="QSSQ01000004">
    <property type="protein sequence ID" value="RGM07070.1"/>
    <property type="molecule type" value="Genomic_DNA"/>
</dbReference>
<dbReference type="SUPFAM" id="SSF51556">
    <property type="entry name" value="Metallo-dependent hydrolases"/>
    <property type="match status" value="1"/>
</dbReference>
<evidence type="ECO:0000313" key="7">
    <source>
        <dbReference type="EMBL" id="RGM07070.1"/>
    </source>
</evidence>
<dbReference type="GO" id="GO:0008270">
    <property type="term" value="F:zinc ion binding"/>
    <property type="evidence" value="ECO:0007669"/>
    <property type="project" value="InterPro"/>
</dbReference>
<protein>
    <submittedName>
        <fullName evidence="6">Aryldialkylphosphatase</fullName>
    </submittedName>
    <submittedName>
        <fullName evidence="7">Phosphotriesterase</fullName>
    </submittedName>
</protein>
<proteinExistence type="inferred from homology"/>